<dbReference type="GO" id="GO:0016036">
    <property type="term" value="P:cellular response to phosphate starvation"/>
    <property type="evidence" value="ECO:0007669"/>
    <property type="project" value="TreeGrafter"/>
</dbReference>
<dbReference type="Gene3D" id="3.30.565.10">
    <property type="entry name" value="Histidine kinase-like ATPase, C-terminal domain"/>
    <property type="match status" value="1"/>
</dbReference>
<evidence type="ECO:0000256" key="3">
    <source>
        <dbReference type="ARBA" id="ARBA00012438"/>
    </source>
</evidence>
<sequence length="327" mass="38500">MKLFFRDHVSFCCLYVGQLLLILMIFWLDGYRHGPTALYASSLSLILFGCYLVVRYIRNQTFYKRLSTPLTSLNDLSMERQASPLPSYLDQFHDELRQYYLKEMESYKLKFDHHIQFLNQWVHQMKTPLSVMHLMAQERDDEFSSSLNDEIERMKNGLDIVLYTSRLDSFENDFCVESLSLYSLIRKTTSVQKRLFIRNHIYPEIMIDSKLYIHSDEKWISFVFTQLITNAIKYTVCAGQKIQFEAKQLKDEIVVSIRDYGVGVPKSDLPRVFDPYFTGENGRSFQESTGMGLFLVKQIIDELGHRIEIESNLNQGTIVQIYFKRVN</sequence>
<keyword evidence="12" id="KW-0902">Two-component regulatory system</keyword>
<keyword evidence="11 14" id="KW-1133">Transmembrane helix</keyword>
<keyword evidence="4" id="KW-1003">Cell membrane</keyword>
<feature type="transmembrane region" description="Helical" evidence="14">
    <location>
        <begin position="12"/>
        <end position="31"/>
    </location>
</feature>
<comment type="caution">
    <text evidence="16">The sequence shown here is derived from an EMBL/GenBank/DDBJ whole genome shotgun (WGS) entry which is preliminary data.</text>
</comment>
<evidence type="ECO:0000256" key="6">
    <source>
        <dbReference type="ARBA" id="ARBA00022679"/>
    </source>
</evidence>
<dbReference type="GO" id="GO:0005886">
    <property type="term" value="C:plasma membrane"/>
    <property type="evidence" value="ECO:0007669"/>
    <property type="project" value="UniProtKB-SubCell"/>
</dbReference>
<evidence type="ECO:0000313" key="17">
    <source>
        <dbReference type="Proteomes" id="UP000281498"/>
    </source>
</evidence>
<evidence type="ECO:0000256" key="5">
    <source>
        <dbReference type="ARBA" id="ARBA00022553"/>
    </source>
</evidence>
<evidence type="ECO:0000259" key="15">
    <source>
        <dbReference type="PROSITE" id="PS50109"/>
    </source>
</evidence>
<dbReference type="EC" id="2.7.13.3" evidence="3"/>
<dbReference type="InterPro" id="IPR004358">
    <property type="entry name" value="Sig_transdc_His_kin-like_C"/>
</dbReference>
<dbReference type="SMART" id="SM00388">
    <property type="entry name" value="HisKA"/>
    <property type="match status" value="1"/>
</dbReference>
<keyword evidence="8" id="KW-0547">Nucleotide-binding</keyword>
<evidence type="ECO:0000256" key="12">
    <source>
        <dbReference type="ARBA" id="ARBA00023012"/>
    </source>
</evidence>
<keyword evidence="6" id="KW-0808">Transferase</keyword>
<organism evidence="16 17">
    <name type="scientific">Salipaludibacillus neizhouensis</name>
    <dbReference type="NCBI Taxonomy" id="885475"/>
    <lineage>
        <taxon>Bacteria</taxon>
        <taxon>Bacillati</taxon>
        <taxon>Bacillota</taxon>
        <taxon>Bacilli</taxon>
        <taxon>Bacillales</taxon>
        <taxon>Bacillaceae</taxon>
    </lineage>
</organism>
<keyword evidence="7 14" id="KW-0812">Transmembrane</keyword>
<dbReference type="GO" id="GO:0000155">
    <property type="term" value="F:phosphorelay sensor kinase activity"/>
    <property type="evidence" value="ECO:0007669"/>
    <property type="project" value="InterPro"/>
</dbReference>
<dbReference type="InterPro" id="IPR050351">
    <property type="entry name" value="BphY/WalK/GraS-like"/>
</dbReference>
<gene>
    <name evidence="16" type="ORF">CR203_19215</name>
</gene>
<dbReference type="RefSeq" id="WP_110937824.1">
    <property type="nucleotide sequence ID" value="NZ_KZ614147.1"/>
</dbReference>
<keyword evidence="5" id="KW-0597">Phosphoprotein</keyword>
<reference evidence="16 17" key="1">
    <citation type="submission" date="2017-10" db="EMBL/GenBank/DDBJ databases">
        <title>Bacillus sp. nov., a halophilic bacterium isolated from a Keqin Lake.</title>
        <authorList>
            <person name="Wang H."/>
        </authorList>
    </citation>
    <scope>NUCLEOTIDE SEQUENCE [LARGE SCALE GENOMIC DNA]</scope>
    <source>
        <strain evidence="16 17">KCTC 13187</strain>
    </source>
</reference>
<dbReference type="PANTHER" id="PTHR45453">
    <property type="entry name" value="PHOSPHATE REGULON SENSOR PROTEIN PHOR"/>
    <property type="match status" value="1"/>
</dbReference>
<evidence type="ECO:0000256" key="10">
    <source>
        <dbReference type="ARBA" id="ARBA00022840"/>
    </source>
</evidence>
<evidence type="ECO:0000256" key="2">
    <source>
        <dbReference type="ARBA" id="ARBA00004651"/>
    </source>
</evidence>
<dbReference type="InterPro" id="IPR005467">
    <property type="entry name" value="His_kinase_dom"/>
</dbReference>
<dbReference type="InterPro" id="IPR036890">
    <property type="entry name" value="HATPase_C_sf"/>
</dbReference>
<dbReference type="PANTHER" id="PTHR45453:SF2">
    <property type="entry name" value="HISTIDINE KINASE"/>
    <property type="match status" value="1"/>
</dbReference>
<keyword evidence="10" id="KW-0067">ATP-binding</keyword>
<dbReference type="InterPro" id="IPR003661">
    <property type="entry name" value="HisK_dim/P_dom"/>
</dbReference>
<feature type="transmembrane region" description="Helical" evidence="14">
    <location>
        <begin position="37"/>
        <end position="57"/>
    </location>
</feature>
<keyword evidence="13 14" id="KW-0472">Membrane</keyword>
<evidence type="ECO:0000256" key="11">
    <source>
        <dbReference type="ARBA" id="ARBA00022989"/>
    </source>
</evidence>
<accession>A0A3A9JZ66</accession>
<dbReference type="GO" id="GO:0004721">
    <property type="term" value="F:phosphoprotein phosphatase activity"/>
    <property type="evidence" value="ECO:0007669"/>
    <property type="project" value="TreeGrafter"/>
</dbReference>
<comment type="catalytic activity">
    <reaction evidence="1">
        <text>ATP + protein L-histidine = ADP + protein N-phospho-L-histidine.</text>
        <dbReference type="EC" id="2.7.13.3"/>
    </reaction>
</comment>
<proteinExistence type="predicted"/>
<dbReference type="Proteomes" id="UP000281498">
    <property type="component" value="Unassembled WGS sequence"/>
</dbReference>
<evidence type="ECO:0000256" key="13">
    <source>
        <dbReference type="ARBA" id="ARBA00023136"/>
    </source>
</evidence>
<feature type="domain" description="Histidine kinase" evidence="15">
    <location>
        <begin position="120"/>
        <end position="327"/>
    </location>
</feature>
<dbReference type="Pfam" id="PF02518">
    <property type="entry name" value="HATPase_c"/>
    <property type="match status" value="1"/>
</dbReference>
<keyword evidence="9" id="KW-0418">Kinase</keyword>
<evidence type="ECO:0000256" key="8">
    <source>
        <dbReference type="ARBA" id="ARBA00022741"/>
    </source>
</evidence>
<evidence type="ECO:0000256" key="14">
    <source>
        <dbReference type="SAM" id="Phobius"/>
    </source>
</evidence>
<dbReference type="InterPro" id="IPR003594">
    <property type="entry name" value="HATPase_dom"/>
</dbReference>
<dbReference type="PRINTS" id="PR00344">
    <property type="entry name" value="BCTRLSENSOR"/>
</dbReference>
<dbReference type="AlphaFoldDB" id="A0A3A9JZ66"/>
<dbReference type="EMBL" id="PDOE01000012">
    <property type="protein sequence ID" value="RKL65777.1"/>
    <property type="molecule type" value="Genomic_DNA"/>
</dbReference>
<protein>
    <recommendedName>
        <fullName evidence="3">histidine kinase</fullName>
        <ecNumber evidence="3">2.7.13.3</ecNumber>
    </recommendedName>
</protein>
<comment type="subcellular location">
    <subcellularLocation>
        <location evidence="2">Cell membrane</location>
        <topology evidence="2">Multi-pass membrane protein</topology>
    </subcellularLocation>
</comment>
<name>A0A3A9JZ66_9BACI</name>
<evidence type="ECO:0000256" key="7">
    <source>
        <dbReference type="ARBA" id="ARBA00022692"/>
    </source>
</evidence>
<evidence type="ECO:0000256" key="9">
    <source>
        <dbReference type="ARBA" id="ARBA00022777"/>
    </source>
</evidence>
<dbReference type="OrthoDB" id="9780487at2"/>
<dbReference type="SUPFAM" id="SSF55874">
    <property type="entry name" value="ATPase domain of HSP90 chaperone/DNA topoisomerase II/histidine kinase"/>
    <property type="match status" value="1"/>
</dbReference>
<evidence type="ECO:0000256" key="1">
    <source>
        <dbReference type="ARBA" id="ARBA00000085"/>
    </source>
</evidence>
<evidence type="ECO:0000313" key="16">
    <source>
        <dbReference type="EMBL" id="RKL65777.1"/>
    </source>
</evidence>
<dbReference type="CDD" id="cd00082">
    <property type="entry name" value="HisKA"/>
    <property type="match status" value="1"/>
</dbReference>
<keyword evidence="17" id="KW-1185">Reference proteome</keyword>
<dbReference type="GO" id="GO:0005524">
    <property type="term" value="F:ATP binding"/>
    <property type="evidence" value="ECO:0007669"/>
    <property type="project" value="UniProtKB-KW"/>
</dbReference>
<dbReference type="SMART" id="SM00387">
    <property type="entry name" value="HATPase_c"/>
    <property type="match status" value="1"/>
</dbReference>
<evidence type="ECO:0000256" key="4">
    <source>
        <dbReference type="ARBA" id="ARBA00022475"/>
    </source>
</evidence>
<dbReference type="PROSITE" id="PS50109">
    <property type="entry name" value="HIS_KIN"/>
    <property type="match status" value="1"/>
</dbReference>